<dbReference type="Pfam" id="PF00756">
    <property type="entry name" value="Esterase"/>
    <property type="match status" value="1"/>
</dbReference>
<evidence type="ECO:0008006" key="3">
    <source>
        <dbReference type="Google" id="ProtNLM"/>
    </source>
</evidence>
<dbReference type="GeneID" id="34221570"/>
<sequence length="241" mass="27974">MKRNGKMESAIIDSIYLDESLEVRWYKPESFSPLYKYQLCIMQDGNDYFQMGRIATLSDQLHSDGQIQNTVFAGIHYRDRYDRIDKYYPDGKKHEAFLQFLLHEALPVLEDDLPTLHMGAARTLMGDSLAGTLSLVAALRFPHTFGGVVMQSPLVDDAVMREVRDAKQLDSLSIYHTIGTKETKVPTSFGKEMDFVEPNRSLQEYFRTKAVDYTYRELEDAEHTWKYWQRDMKQVLTDVFG</sequence>
<accession>A0A075LI73</accession>
<dbReference type="EMBL" id="CP008876">
    <property type="protein sequence ID" value="AIF66099.1"/>
    <property type="molecule type" value="Genomic_DNA"/>
</dbReference>
<dbReference type="PANTHER" id="PTHR48098:SF3">
    <property type="entry name" value="IRON(III) ENTEROBACTIN ESTERASE"/>
    <property type="match status" value="1"/>
</dbReference>
<evidence type="ECO:0000313" key="1">
    <source>
        <dbReference type="EMBL" id="AIF66099.1"/>
    </source>
</evidence>
<dbReference type="PANTHER" id="PTHR48098">
    <property type="entry name" value="ENTEROCHELIN ESTERASE-RELATED"/>
    <property type="match status" value="1"/>
</dbReference>
<dbReference type="Proteomes" id="UP000027980">
    <property type="component" value="Chromosome"/>
</dbReference>
<proteinExistence type="predicted"/>
<dbReference type="InterPro" id="IPR029058">
    <property type="entry name" value="AB_hydrolase_fold"/>
</dbReference>
<dbReference type="KEGG" id="tap:GZ22_05265"/>
<dbReference type="HOGENOM" id="CLU_039834_2_0_9"/>
<dbReference type="InterPro" id="IPR050583">
    <property type="entry name" value="Mycobacterial_A85_antigen"/>
</dbReference>
<dbReference type="Gene3D" id="3.40.50.1820">
    <property type="entry name" value="alpha/beta hydrolase"/>
    <property type="match status" value="1"/>
</dbReference>
<dbReference type="AlphaFoldDB" id="A0A075LI73"/>
<protein>
    <recommendedName>
        <fullName evidence="3">Enterochelin esterase</fullName>
    </recommendedName>
</protein>
<gene>
    <name evidence="1" type="ORF">GZ22_05265</name>
</gene>
<organism evidence="1 2">
    <name type="scientific">Terribacillus saccharophilus</name>
    <dbReference type="NCBI Taxonomy" id="361277"/>
    <lineage>
        <taxon>Bacteria</taxon>
        <taxon>Bacillati</taxon>
        <taxon>Bacillota</taxon>
        <taxon>Bacilli</taxon>
        <taxon>Bacillales</taxon>
        <taxon>Bacillaceae</taxon>
        <taxon>Terribacillus</taxon>
    </lineage>
</organism>
<dbReference type="SUPFAM" id="SSF53474">
    <property type="entry name" value="alpha/beta-Hydrolases"/>
    <property type="match status" value="1"/>
</dbReference>
<evidence type="ECO:0000313" key="2">
    <source>
        <dbReference type="Proteomes" id="UP000027980"/>
    </source>
</evidence>
<name>A0A075LI73_9BACI</name>
<reference evidence="1 2" key="1">
    <citation type="submission" date="2014-07" db="EMBL/GenBank/DDBJ databases">
        <title>Complete genome sequence of a moderately halophilic bacterium Terribacillus aidingensis MP602, isolated from Cryptomeria fortunei in Tianmu mountain in China.</title>
        <authorList>
            <person name="Wang Y."/>
            <person name="Lu P."/>
            <person name="Zhang L."/>
        </authorList>
    </citation>
    <scope>NUCLEOTIDE SEQUENCE [LARGE SCALE GENOMIC DNA]</scope>
    <source>
        <strain evidence="1 2">MP602</strain>
    </source>
</reference>
<dbReference type="RefSeq" id="WP_038559430.1">
    <property type="nucleotide sequence ID" value="NZ_CP008876.1"/>
</dbReference>
<dbReference type="InterPro" id="IPR000801">
    <property type="entry name" value="Esterase-like"/>
</dbReference>